<dbReference type="Gene3D" id="3.40.630.30">
    <property type="match status" value="1"/>
</dbReference>
<dbReference type="GO" id="GO:0016746">
    <property type="term" value="F:acyltransferase activity"/>
    <property type="evidence" value="ECO:0007669"/>
    <property type="project" value="UniProtKB-KW"/>
</dbReference>
<dbReference type="RefSeq" id="WP_378159880.1">
    <property type="nucleotide sequence ID" value="NZ_JBHSBU010000001.1"/>
</dbReference>
<proteinExistence type="predicted"/>
<evidence type="ECO:0000259" key="1">
    <source>
        <dbReference type="PROSITE" id="PS51186"/>
    </source>
</evidence>
<dbReference type="SUPFAM" id="SSF55729">
    <property type="entry name" value="Acyl-CoA N-acyltransferases (Nat)"/>
    <property type="match status" value="1"/>
</dbReference>
<dbReference type="InterPro" id="IPR016181">
    <property type="entry name" value="Acyl_CoA_acyltransferase"/>
</dbReference>
<dbReference type="PROSITE" id="PS51186">
    <property type="entry name" value="GNAT"/>
    <property type="match status" value="1"/>
</dbReference>
<sequence length="186" mass="21192">MSPAHPVYLETPRLLIRSLEDTDLDTVFDIYQDPDIQRFTPADPWQDRASALLWLERNRERTAAGTARQCVLIRREDQRLIGTCVLFRIDPTARSCELGYTLEQSARGYGYMNEALRVLINHAFDTTVLNRIEARISPDNAASAGVLKRLGFQQEGLLRQCSFFNGEIADSMIFGLLREDWRALAA</sequence>
<dbReference type="PANTHER" id="PTHR43441:SF11">
    <property type="entry name" value="RIBOSOMAL-PROTEIN-SERINE ACETYLTRANSFERASE"/>
    <property type="match status" value="1"/>
</dbReference>
<dbReference type="Proteomes" id="UP001595791">
    <property type="component" value="Unassembled WGS sequence"/>
</dbReference>
<gene>
    <name evidence="2" type="ORF">ACFOW7_00525</name>
</gene>
<accession>A0ABV8MI80</accession>
<dbReference type="EMBL" id="JBHSBU010000001">
    <property type="protein sequence ID" value="MFC4157828.1"/>
    <property type="molecule type" value="Genomic_DNA"/>
</dbReference>
<evidence type="ECO:0000313" key="2">
    <source>
        <dbReference type="EMBL" id="MFC4157828.1"/>
    </source>
</evidence>
<reference evidence="3" key="1">
    <citation type="journal article" date="2019" name="Int. J. Syst. Evol. Microbiol.">
        <title>The Global Catalogue of Microorganisms (GCM) 10K type strain sequencing project: providing services to taxonomists for standard genome sequencing and annotation.</title>
        <authorList>
            <consortium name="The Broad Institute Genomics Platform"/>
            <consortium name="The Broad Institute Genome Sequencing Center for Infectious Disease"/>
            <person name="Wu L."/>
            <person name="Ma J."/>
        </authorList>
    </citation>
    <scope>NUCLEOTIDE SEQUENCE [LARGE SCALE GENOMIC DNA]</scope>
    <source>
        <strain evidence="3">LMG 29894</strain>
    </source>
</reference>
<keyword evidence="2" id="KW-0012">Acyltransferase</keyword>
<dbReference type="InterPro" id="IPR051908">
    <property type="entry name" value="Ribosomal_N-acetyltransferase"/>
</dbReference>
<dbReference type="EC" id="2.3.-.-" evidence="2"/>
<keyword evidence="3" id="KW-1185">Reference proteome</keyword>
<organism evidence="2 3">
    <name type="scientific">Chitinimonas lacunae</name>
    <dbReference type="NCBI Taxonomy" id="1963018"/>
    <lineage>
        <taxon>Bacteria</taxon>
        <taxon>Pseudomonadati</taxon>
        <taxon>Pseudomonadota</taxon>
        <taxon>Betaproteobacteria</taxon>
        <taxon>Neisseriales</taxon>
        <taxon>Chitinibacteraceae</taxon>
        <taxon>Chitinimonas</taxon>
    </lineage>
</organism>
<keyword evidence="2" id="KW-0808">Transferase</keyword>
<evidence type="ECO:0000313" key="3">
    <source>
        <dbReference type="Proteomes" id="UP001595791"/>
    </source>
</evidence>
<name>A0ABV8MI80_9NEIS</name>
<protein>
    <submittedName>
        <fullName evidence="2">GNAT family N-acetyltransferase</fullName>
        <ecNumber evidence="2">2.3.-.-</ecNumber>
    </submittedName>
</protein>
<comment type="caution">
    <text evidence="2">The sequence shown here is derived from an EMBL/GenBank/DDBJ whole genome shotgun (WGS) entry which is preliminary data.</text>
</comment>
<dbReference type="InterPro" id="IPR000182">
    <property type="entry name" value="GNAT_dom"/>
</dbReference>
<feature type="domain" description="N-acetyltransferase" evidence="1">
    <location>
        <begin position="14"/>
        <end position="177"/>
    </location>
</feature>
<dbReference type="PANTHER" id="PTHR43441">
    <property type="entry name" value="RIBOSOMAL-PROTEIN-SERINE ACETYLTRANSFERASE"/>
    <property type="match status" value="1"/>
</dbReference>
<dbReference type="Pfam" id="PF13302">
    <property type="entry name" value="Acetyltransf_3"/>
    <property type="match status" value="1"/>
</dbReference>